<dbReference type="EMBL" id="CAMXCT020004989">
    <property type="protein sequence ID" value="CAL1164347.1"/>
    <property type="molecule type" value="Genomic_DNA"/>
</dbReference>
<evidence type="ECO:0000313" key="4">
    <source>
        <dbReference type="Proteomes" id="UP001152797"/>
    </source>
</evidence>
<evidence type="ECO:0000256" key="1">
    <source>
        <dbReference type="SAM" id="Phobius"/>
    </source>
</evidence>
<reference evidence="3 4" key="2">
    <citation type="submission" date="2024-05" db="EMBL/GenBank/DDBJ databases">
        <authorList>
            <person name="Chen Y."/>
            <person name="Shah S."/>
            <person name="Dougan E. K."/>
            <person name="Thang M."/>
            <person name="Chan C."/>
        </authorList>
    </citation>
    <scope>NUCLEOTIDE SEQUENCE [LARGE SCALE GENOMIC DNA]</scope>
</reference>
<reference evidence="2" key="1">
    <citation type="submission" date="2022-10" db="EMBL/GenBank/DDBJ databases">
        <authorList>
            <person name="Chen Y."/>
            <person name="Dougan E. K."/>
            <person name="Chan C."/>
            <person name="Rhodes N."/>
            <person name="Thang M."/>
        </authorList>
    </citation>
    <scope>NUCLEOTIDE SEQUENCE</scope>
</reference>
<dbReference type="OrthoDB" id="10603531at2759"/>
<dbReference type="AlphaFoldDB" id="A0A9P1DJ28"/>
<name>A0A9P1DJ28_9DINO</name>
<evidence type="ECO:0000313" key="2">
    <source>
        <dbReference type="EMBL" id="CAI4010972.1"/>
    </source>
</evidence>
<gene>
    <name evidence="2" type="ORF">C1SCF055_LOCUS36185</name>
</gene>
<dbReference type="EMBL" id="CAMXCT010004989">
    <property type="protein sequence ID" value="CAI4010972.1"/>
    <property type="molecule type" value="Genomic_DNA"/>
</dbReference>
<keyword evidence="1" id="KW-1133">Transmembrane helix</keyword>
<dbReference type="EMBL" id="CAMXCT030004989">
    <property type="protein sequence ID" value="CAL4798284.1"/>
    <property type="molecule type" value="Genomic_DNA"/>
</dbReference>
<feature type="transmembrane region" description="Helical" evidence="1">
    <location>
        <begin position="22"/>
        <end position="44"/>
    </location>
</feature>
<organism evidence="2">
    <name type="scientific">Cladocopium goreaui</name>
    <dbReference type="NCBI Taxonomy" id="2562237"/>
    <lineage>
        <taxon>Eukaryota</taxon>
        <taxon>Sar</taxon>
        <taxon>Alveolata</taxon>
        <taxon>Dinophyceae</taxon>
        <taxon>Suessiales</taxon>
        <taxon>Symbiodiniaceae</taxon>
        <taxon>Cladocopium</taxon>
    </lineage>
</organism>
<dbReference type="Proteomes" id="UP001152797">
    <property type="component" value="Unassembled WGS sequence"/>
</dbReference>
<comment type="caution">
    <text evidence="2">The sequence shown here is derived from an EMBL/GenBank/DDBJ whole genome shotgun (WGS) entry which is preliminary data.</text>
</comment>
<protein>
    <submittedName>
        <fullName evidence="2">Uncharacterized protein</fullName>
    </submittedName>
</protein>
<keyword evidence="1" id="KW-0812">Transmembrane</keyword>
<evidence type="ECO:0000313" key="3">
    <source>
        <dbReference type="EMBL" id="CAL4798284.1"/>
    </source>
</evidence>
<keyword evidence="1" id="KW-0472">Membrane</keyword>
<sequence length="264" mass="29728">MVQPQPSAFLPRRAPLTNESDWLRLCVIGWAAFLVTLLVLLMAIREWKELKERLGSQVSRMWRLAKSGAMLERAWVQDSQESLEKLCSRQELLENVRAALECGQTFVIDPGMVATSFEKDMLRACEKTLYNRMEITPQPWMESSQNNALFAVRTFGGLVWRWLTPTLVELISCGSCGCSAGATLVQAMQQKVAAQGARFLILKALSDSEDFWTKQGFEHFTAGGALTWWHSCPEADQAAVLGFYEHSSPKTFVMRLPSMQEDAV</sequence>
<keyword evidence="4" id="KW-1185">Reference proteome</keyword>
<accession>A0A9P1DJ28</accession>
<proteinExistence type="predicted"/>